<dbReference type="Pfam" id="PF00072">
    <property type="entry name" value="Response_reg"/>
    <property type="match status" value="1"/>
</dbReference>
<evidence type="ECO:0000256" key="1">
    <source>
        <dbReference type="ARBA" id="ARBA00022553"/>
    </source>
</evidence>
<comment type="caution">
    <text evidence="4">The sequence shown here is derived from an EMBL/GenBank/DDBJ whole genome shotgun (WGS) entry which is preliminary data.</text>
</comment>
<dbReference type="PROSITE" id="PS50110">
    <property type="entry name" value="RESPONSE_REGULATORY"/>
    <property type="match status" value="1"/>
</dbReference>
<organism evidence="4">
    <name type="scientific">Sedimenticola thiotaurini</name>
    <dbReference type="NCBI Taxonomy" id="1543721"/>
    <lineage>
        <taxon>Bacteria</taxon>
        <taxon>Pseudomonadati</taxon>
        <taxon>Pseudomonadota</taxon>
        <taxon>Gammaproteobacteria</taxon>
        <taxon>Chromatiales</taxon>
        <taxon>Sedimenticolaceae</taxon>
        <taxon>Sedimenticola</taxon>
    </lineage>
</organism>
<dbReference type="Gene3D" id="3.40.50.2300">
    <property type="match status" value="1"/>
</dbReference>
<protein>
    <submittedName>
        <fullName evidence="4">Response regulator</fullName>
    </submittedName>
</protein>
<name>A0A831RKB3_9GAMM</name>
<dbReference type="PANTHER" id="PTHR44591:SF3">
    <property type="entry name" value="RESPONSE REGULATORY DOMAIN-CONTAINING PROTEIN"/>
    <property type="match status" value="1"/>
</dbReference>
<dbReference type="EMBL" id="DRKP01000010">
    <property type="protein sequence ID" value="HEB94978.1"/>
    <property type="molecule type" value="Genomic_DNA"/>
</dbReference>
<dbReference type="SUPFAM" id="SSF52172">
    <property type="entry name" value="CheY-like"/>
    <property type="match status" value="1"/>
</dbReference>
<dbReference type="Pfam" id="PF13581">
    <property type="entry name" value="HATPase_c_2"/>
    <property type="match status" value="1"/>
</dbReference>
<evidence type="ECO:0000313" key="4">
    <source>
        <dbReference type="EMBL" id="HEB94978.1"/>
    </source>
</evidence>
<sequence>MNQHPTTLLVVDDEPLNQAIIGEYLESADAGYHWDTADDGKDAWRMLEQTPERYSAILLDRMMPGLDGMEVLARIKKHPQLKEIPVILQTARAARQDVVEGIQAGAHYYLTKPFQEDELLSIVRTAITDYQRYIGIRQELESNRRTLGLMHSCRFRYRTLDEARSLAALLAQACPDPQRVVTGLTELMINAVEHGNLGITYHEKSQLNETGSWEQEVNRRLQDPAHQDKWVEVTFTYRDDQIHIHITDQGSGFDCSPYLEISAERAGDNHGRGIAMARLISFEHLEYLGKGNQVLAVIQAPSHTGTEVEMRAALS</sequence>
<dbReference type="PANTHER" id="PTHR44591">
    <property type="entry name" value="STRESS RESPONSE REGULATOR PROTEIN 1"/>
    <property type="match status" value="1"/>
</dbReference>
<feature type="domain" description="Response regulatory" evidence="3">
    <location>
        <begin position="7"/>
        <end position="127"/>
    </location>
</feature>
<accession>A0A831RKB3</accession>
<dbReference type="CDD" id="cd16936">
    <property type="entry name" value="HATPase_RsbW-like"/>
    <property type="match status" value="1"/>
</dbReference>
<dbReference type="InterPro" id="IPR050595">
    <property type="entry name" value="Bact_response_regulator"/>
</dbReference>
<evidence type="ECO:0000259" key="3">
    <source>
        <dbReference type="PROSITE" id="PS50110"/>
    </source>
</evidence>
<dbReference type="AlphaFoldDB" id="A0A831RKB3"/>
<reference evidence="4" key="1">
    <citation type="journal article" date="2020" name="mSystems">
        <title>Genome- and Community-Level Interaction Insights into Carbon Utilization and Element Cycling Functions of Hydrothermarchaeota in Hydrothermal Sediment.</title>
        <authorList>
            <person name="Zhou Z."/>
            <person name="Liu Y."/>
            <person name="Xu W."/>
            <person name="Pan J."/>
            <person name="Luo Z.H."/>
            <person name="Li M."/>
        </authorList>
    </citation>
    <scope>NUCLEOTIDE SEQUENCE [LARGE SCALE GENOMIC DNA]</scope>
    <source>
        <strain evidence="4">HyVt-443</strain>
    </source>
</reference>
<evidence type="ECO:0000256" key="2">
    <source>
        <dbReference type="PROSITE-ProRule" id="PRU00169"/>
    </source>
</evidence>
<dbReference type="SMART" id="SM00448">
    <property type="entry name" value="REC"/>
    <property type="match status" value="1"/>
</dbReference>
<dbReference type="Proteomes" id="UP000886251">
    <property type="component" value="Unassembled WGS sequence"/>
</dbReference>
<feature type="modified residue" description="4-aspartylphosphate" evidence="2">
    <location>
        <position position="60"/>
    </location>
</feature>
<dbReference type="GO" id="GO:0000160">
    <property type="term" value="P:phosphorelay signal transduction system"/>
    <property type="evidence" value="ECO:0007669"/>
    <property type="project" value="InterPro"/>
</dbReference>
<dbReference type="InterPro" id="IPR036890">
    <property type="entry name" value="HATPase_C_sf"/>
</dbReference>
<dbReference type="InterPro" id="IPR001789">
    <property type="entry name" value="Sig_transdc_resp-reg_receiver"/>
</dbReference>
<dbReference type="InterPro" id="IPR003594">
    <property type="entry name" value="HATPase_dom"/>
</dbReference>
<dbReference type="SUPFAM" id="SSF55874">
    <property type="entry name" value="ATPase domain of HSP90 chaperone/DNA topoisomerase II/histidine kinase"/>
    <property type="match status" value="1"/>
</dbReference>
<dbReference type="CDD" id="cd17574">
    <property type="entry name" value="REC_OmpR"/>
    <property type="match status" value="1"/>
</dbReference>
<dbReference type="InterPro" id="IPR011006">
    <property type="entry name" value="CheY-like_superfamily"/>
</dbReference>
<keyword evidence="1 2" id="KW-0597">Phosphoprotein</keyword>
<proteinExistence type="predicted"/>
<gene>
    <name evidence="4" type="ORF">ENI96_00940</name>
</gene>
<dbReference type="Gene3D" id="3.30.565.10">
    <property type="entry name" value="Histidine kinase-like ATPase, C-terminal domain"/>
    <property type="match status" value="1"/>
</dbReference>